<dbReference type="Proteomes" id="UP001146120">
    <property type="component" value="Unassembled WGS sequence"/>
</dbReference>
<accession>A0AAV2YHJ0</accession>
<reference evidence="6" key="2">
    <citation type="journal article" date="2023" name="Microbiol Resour">
        <title>Decontamination and Annotation of the Draft Genome Sequence of the Oomycete Lagenidium giganteum ARSEF 373.</title>
        <authorList>
            <person name="Morgan W.R."/>
            <person name="Tartar A."/>
        </authorList>
    </citation>
    <scope>NUCLEOTIDE SEQUENCE</scope>
    <source>
        <strain evidence="6">ARSEF 373</strain>
    </source>
</reference>
<feature type="compositionally biased region" description="Low complexity" evidence="5">
    <location>
        <begin position="277"/>
        <end position="293"/>
    </location>
</feature>
<keyword evidence="4" id="KW-0539">Nucleus</keyword>
<dbReference type="GO" id="GO:0006606">
    <property type="term" value="P:protein import into nucleus"/>
    <property type="evidence" value="ECO:0007669"/>
    <property type="project" value="TreeGrafter"/>
</dbReference>
<gene>
    <name evidence="6" type="ORF">N0F65_003511</name>
</gene>
<proteinExistence type="inferred from homology"/>
<dbReference type="InterPro" id="IPR051345">
    <property type="entry name" value="Importin_beta-like_NTR"/>
</dbReference>
<dbReference type="GO" id="GO:0005737">
    <property type="term" value="C:cytoplasm"/>
    <property type="evidence" value="ECO:0007669"/>
    <property type="project" value="TreeGrafter"/>
</dbReference>
<comment type="similarity">
    <text evidence="2">Belongs to the importin beta family.</text>
</comment>
<keyword evidence="3" id="KW-0813">Transport</keyword>
<dbReference type="EMBL" id="DAKRPA010000249">
    <property type="protein sequence ID" value="DAZ94475.1"/>
    <property type="molecule type" value="Genomic_DNA"/>
</dbReference>
<reference evidence="6" key="1">
    <citation type="submission" date="2022-11" db="EMBL/GenBank/DDBJ databases">
        <authorList>
            <person name="Morgan W.R."/>
            <person name="Tartar A."/>
        </authorList>
    </citation>
    <scope>NUCLEOTIDE SEQUENCE</scope>
    <source>
        <strain evidence="6">ARSEF 373</strain>
    </source>
</reference>
<dbReference type="GO" id="GO:0005634">
    <property type="term" value="C:nucleus"/>
    <property type="evidence" value="ECO:0007669"/>
    <property type="project" value="UniProtKB-SubCell"/>
</dbReference>
<evidence type="ECO:0000256" key="1">
    <source>
        <dbReference type="ARBA" id="ARBA00004123"/>
    </source>
</evidence>
<dbReference type="InterPro" id="IPR016024">
    <property type="entry name" value="ARM-type_fold"/>
</dbReference>
<evidence type="ECO:0000256" key="4">
    <source>
        <dbReference type="ARBA" id="ARBA00023242"/>
    </source>
</evidence>
<evidence type="ECO:0000256" key="2">
    <source>
        <dbReference type="ARBA" id="ARBA00007991"/>
    </source>
</evidence>
<feature type="region of interest" description="Disordered" evidence="5">
    <location>
        <begin position="274"/>
        <end position="293"/>
    </location>
</feature>
<evidence type="ECO:0000256" key="5">
    <source>
        <dbReference type="SAM" id="MobiDB-lite"/>
    </source>
</evidence>
<dbReference type="InterPro" id="IPR011989">
    <property type="entry name" value="ARM-like"/>
</dbReference>
<evidence type="ECO:0000313" key="6">
    <source>
        <dbReference type="EMBL" id="DAZ94475.1"/>
    </source>
</evidence>
<protein>
    <submittedName>
        <fullName evidence="6">Uncharacterized protein</fullName>
    </submittedName>
</protein>
<comment type="subcellular location">
    <subcellularLocation>
        <location evidence="1">Nucleus</location>
    </subcellularLocation>
</comment>
<sequence>MSSGASSGGSSGSVLVQTGVSTGGSGGSITLSVGSGSVGSGGSILLSSGGSSAATGGFISIASGVASTKSSGSISLSTATSGSSGVSGNVDIYSGTSGAGTSGTITLSSGSATGGSGGAVTIGVGSGDTGVGGALGVTAGATTAAANGGQLSLLSGSGGNAGGNVLIQGGAGTSKTGGSLYLSSGTGTATSSGSIFLATARSTTGGSSGGITLSTGAATTGKGGDVVISVGSGNSGAGGDFTVVSGYSSAAAGGMASLTGGGGVTGGKGVISGGAGSSSSGGNVEVSSGGSTSATSGNIIISSSTTSASATGFVKMGSGASTSGTSGSLTLSSGSAVGGKGGDVVMSVGSGDSSSGGGAMTLTSGASTAGTGGTLTLSGGSGSTTGAKIQITGGAGGTAAGGEVNLQGGASTSSVGGAVTLQTGSGASGSSSGDVSITSGVSTNANTGAITIASGASTGGKGGAVSVGVGSATVGNGGALTITSGTTTASSGVGGVIGLTGGSGPSGGGSINLQSGDSSSASAGSVNMVLGTGVSVGSFNVKTAANVNLLSVTSNTVTASSAAISLSASTSSISLTAATTVSITGTGTTVSGGILHVDSHDFRVSSDGSTDMFRVTSSTGAVTLAGSMVFSANAATLTHSGSTSLTMSSPMLILTGGSVIFDGSASTVTVASACTKGTFNYDSTYIYLCTATNTWMRVALTAHYRGHCAPFSAVSIRAVHTQTQEAMHSLPSVLSAIHALYGMFPSAVTVRRISLSLHGVQEGAERQRQANEYLLALAQSEVAWVMLLQVLSDPALPLEGHFFAANMLHTKARKDWLRVASAEQASIATAIRGLLDDLQHQRRTYHAQLFTKLCSTFAIAMISSPTECRGLLEGLLQQGAVTRDPAFLVFFLTFSRCICEEISEAEVAFSARDAMEALLHEMSPQVITILSQLVIESPSNGAIASLSNEILACLKIWVKRAGISLTRLSQQQPELLETLTSSLGSRCNHVTVCAEILTDLIKVAEYPTPAEQEAALTGFAHALAKTRPALESAIVAEEDELCHAITTVVSTFAETFVDWIVDGENPETLQMAELLLYMAAQPRRQIALLAVEFWLLVQEEPVASRPPFLQHDAFIQLFEVVLRQSAFPRDASSMDELDVDDLMGYRDNVKDVLLAIFALLKDKFLNHVASLIKGPRANARGELNEVEVALFALSSVAEDLRKRLAEASTACFGAVVSDVFEVVLVANSDDVLVIATASKLFGQFGTWLCTHAQSTGSDEMVVAVLHYLIRAMGVPSCLSNACKSFMQVLVACSSSIERVTPDFLVTSLAHFENVSGGEDRLLVVEGLVRVASQSVHCSAILHALLNDSVMRLDYALARVAGGSGDEFVSSLLQEELLVLGKVVRFLDAPAARAGGKNVTRQAVDFVWLHVAPVSDLCAEREAVMEALFQFYGWCLQSLGVEMADRFPDVANLIVRAFEQHRYVSALECGSVAVDVFGKSASNAVIESFRGLMGVLSRISFQFFTTHALDDAPEVLRALFAMAYRFLLFCPTAVLTANEFPVLVDLSLACVGNQERNSTNAVLMFLTYLVNEKDAKLSAFAPQIDAVAIHNGYSAKWVATVLDALSAKSPSVLLDGVGKLFFAYLSTFRSDTILQATLYNAMAAPTAGVLTEVDSVDRELVLDCWMRFARTHTRQAERRFRSLATDFARVCRKEQTGDVLQAYEEN</sequence>
<comment type="caution">
    <text evidence="6">The sequence shown here is derived from an EMBL/GenBank/DDBJ whole genome shotgun (WGS) entry which is preliminary data.</text>
</comment>
<dbReference type="Gene3D" id="1.25.10.10">
    <property type="entry name" value="Leucine-rich Repeat Variant"/>
    <property type="match status" value="1"/>
</dbReference>
<name>A0AAV2YHJ0_9STRA</name>
<dbReference type="PANTHER" id="PTHR12363">
    <property type="entry name" value="TRANSPORTIN 3 AND IMPORTIN 13"/>
    <property type="match status" value="1"/>
</dbReference>
<evidence type="ECO:0000256" key="3">
    <source>
        <dbReference type="ARBA" id="ARBA00022448"/>
    </source>
</evidence>
<keyword evidence="7" id="KW-1185">Reference proteome</keyword>
<evidence type="ECO:0000313" key="7">
    <source>
        <dbReference type="Proteomes" id="UP001146120"/>
    </source>
</evidence>
<dbReference type="PANTHER" id="PTHR12363:SF33">
    <property type="entry name" value="IMPORTIN-13"/>
    <property type="match status" value="1"/>
</dbReference>
<organism evidence="6 7">
    <name type="scientific">Lagenidium giganteum</name>
    <dbReference type="NCBI Taxonomy" id="4803"/>
    <lineage>
        <taxon>Eukaryota</taxon>
        <taxon>Sar</taxon>
        <taxon>Stramenopiles</taxon>
        <taxon>Oomycota</taxon>
        <taxon>Peronosporomycetes</taxon>
        <taxon>Pythiales</taxon>
        <taxon>Pythiaceae</taxon>
    </lineage>
</organism>
<dbReference type="SUPFAM" id="SSF48371">
    <property type="entry name" value="ARM repeat"/>
    <property type="match status" value="1"/>
</dbReference>